<dbReference type="Proteomes" id="UP001597083">
    <property type="component" value="Unassembled WGS sequence"/>
</dbReference>
<accession>A0ABW3CT38</accession>
<dbReference type="PANTHER" id="PTHR34400:SF4">
    <property type="entry name" value="MEMBRANE PROTEIN"/>
    <property type="match status" value="1"/>
</dbReference>
<dbReference type="Pfam" id="PF12902">
    <property type="entry name" value="Ferritin-like"/>
    <property type="match status" value="1"/>
</dbReference>
<protein>
    <submittedName>
        <fullName evidence="2">Ferritin-like protein</fullName>
    </submittedName>
</protein>
<proteinExistence type="predicted"/>
<feature type="domain" description="Iminophenyl-pyruvate dimer synthase" evidence="1">
    <location>
        <begin position="28"/>
        <end position="238"/>
    </location>
</feature>
<sequence length="359" mass="39726">MANISQYIGRSLAVPEEVRDIAWLRGSLQTAVAVELSTIPPYLYGLWSIKDSSAEAARHIRRIALQEMLHMGLACNLLTAAGGQPQITSAAQSYPARLPGGIRGDITVYLDGLAPAARDENDVVRRVFMEIEMPEHPVAFAALGESERFATIGLFYQAIKECFHAGAGQVPFSGVQLDYGIGADDLFKVERMADVDRAIDIIVHQGEGRPGSPMQSLIEVSPEVSPADLAHYYRFKEIWCGRRLRYDEAAHEWRFDGAEVARPEVHPLAKPPSGGWPDVTGDLRVKLDEWNAKYAGVLELLERAWRPQGDSAALDESVGQMFELTSMAEDLIAYQVEQRRPEIYGPEFKPPSSYRKGSA</sequence>
<evidence type="ECO:0000259" key="1">
    <source>
        <dbReference type="Pfam" id="PF12902"/>
    </source>
</evidence>
<gene>
    <name evidence="2" type="ORF">ACFQ07_33065</name>
</gene>
<dbReference type="EMBL" id="JBHTIR010004352">
    <property type="protein sequence ID" value="MFD0857085.1"/>
    <property type="molecule type" value="Genomic_DNA"/>
</dbReference>
<dbReference type="InterPro" id="IPR012347">
    <property type="entry name" value="Ferritin-like"/>
</dbReference>
<name>A0ABW3CT38_9ACTN</name>
<dbReference type="InterPro" id="IPR009078">
    <property type="entry name" value="Ferritin-like_SF"/>
</dbReference>
<reference evidence="3" key="1">
    <citation type="journal article" date="2019" name="Int. J. Syst. Evol. Microbiol.">
        <title>The Global Catalogue of Microorganisms (GCM) 10K type strain sequencing project: providing services to taxonomists for standard genome sequencing and annotation.</title>
        <authorList>
            <consortium name="The Broad Institute Genomics Platform"/>
            <consortium name="The Broad Institute Genome Sequencing Center for Infectious Disease"/>
            <person name="Wu L."/>
            <person name="Ma J."/>
        </authorList>
    </citation>
    <scope>NUCLEOTIDE SEQUENCE [LARGE SCALE GENOMIC DNA]</scope>
    <source>
        <strain evidence="3">JCM 31696</strain>
    </source>
</reference>
<dbReference type="SUPFAM" id="SSF47240">
    <property type="entry name" value="Ferritin-like"/>
    <property type="match status" value="1"/>
</dbReference>
<organism evidence="2 3">
    <name type="scientific">Actinomadura adrarensis</name>
    <dbReference type="NCBI Taxonomy" id="1819600"/>
    <lineage>
        <taxon>Bacteria</taxon>
        <taxon>Bacillati</taxon>
        <taxon>Actinomycetota</taxon>
        <taxon>Actinomycetes</taxon>
        <taxon>Streptosporangiales</taxon>
        <taxon>Thermomonosporaceae</taxon>
        <taxon>Actinomadura</taxon>
    </lineage>
</organism>
<evidence type="ECO:0000313" key="2">
    <source>
        <dbReference type="EMBL" id="MFD0857085.1"/>
    </source>
</evidence>
<keyword evidence="3" id="KW-1185">Reference proteome</keyword>
<dbReference type="PANTHER" id="PTHR34400">
    <property type="match status" value="1"/>
</dbReference>
<dbReference type="InterPro" id="IPR026820">
    <property type="entry name" value="VioB/RebD_dom"/>
</dbReference>
<dbReference type="Gene3D" id="1.20.1260.10">
    <property type="match status" value="1"/>
</dbReference>
<evidence type="ECO:0000313" key="3">
    <source>
        <dbReference type="Proteomes" id="UP001597083"/>
    </source>
</evidence>
<comment type="caution">
    <text evidence="2">The sequence shown here is derived from an EMBL/GenBank/DDBJ whole genome shotgun (WGS) entry which is preliminary data.</text>
</comment>